<name>V9M0R3_9CAUD</name>
<accession>V9M0R3</accession>
<sequence>MSKSLKVEPTVQDKVLKELQSYATKIKTIRLNAEQEMAEWLNGLTPKEFSYLPESVGWEVLGGRRTILLPTTKAQLEWVNDFGLIAVKSKTQQELDLEELLKLHVLESYVIHGSMQTKTRMAIVAWSKGDYPYIFEAVRGKERMTVSIISPEVLDLDAEEFNKLYVNFAPVESEPYDRKELDERYEEGPTNSTDEMFEEVSNAVQEAAREQIEPVMGERCQLATMDNGRYGVELFREFPDREAAVAFMKAQLEL</sequence>
<dbReference type="Proteomes" id="UP000272155">
    <property type="component" value="Segment"/>
</dbReference>
<protein>
    <submittedName>
        <fullName evidence="1">Uncharacterized protein</fullName>
    </submittedName>
</protein>
<dbReference type="RefSeq" id="YP_009626125.1">
    <property type="nucleotide sequence ID" value="NC_042136.1"/>
</dbReference>
<dbReference type="KEGG" id="vg:40103025"/>
<keyword evidence="2" id="KW-1185">Reference proteome</keyword>
<evidence type="ECO:0000313" key="1">
    <source>
        <dbReference type="EMBL" id="AGB07263.1"/>
    </source>
</evidence>
<evidence type="ECO:0000313" key="2">
    <source>
        <dbReference type="Proteomes" id="UP000272155"/>
    </source>
</evidence>
<proteinExistence type="predicted"/>
<dbReference type="OrthoDB" id="31502at10239"/>
<dbReference type="GeneID" id="40103025"/>
<dbReference type="EMBL" id="KC131130">
    <property type="protein sequence ID" value="AGB07263.1"/>
    <property type="molecule type" value="Genomic_DNA"/>
</dbReference>
<reference evidence="1 2" key="1">
    <citation type="submission" date="2012-11" db="EMBL/GenBank/DDBJ databases">
        <title>Complete genome sequence of a novel phiKZ-like Vibrio phage.</title>
        <authorList>
            <person name="Luo Z."/>
            <person name="Yu Y."/>
        </authorList>
    </citation>
    <scope>NUCLEOTIDE SEQUENCE [LARGE SCALE GENOMIC DNA]</scope>
</reference>
<organism evidence="1 2">
    <name type="scientific">Vibrio phage VP4B</name>
    <dbReference type="NCBI Taxonomy" id="1262540"/>
    <lineage>
        <taxon>Viruses</taxon>
        <taxon>Duplodnaviria</taxon>
        <taxon>Heunggongvirae</taxon>
        <taxon>Uroviricota</taxon>
        <taxon>Caudoviricetes</taxon>
        <taxon>Chimalliviridae</taxon>
        <taxon>Gorgonvirinae</taxon>
        <taxon>Tidunavirus</taxon>
        <taxon>Tidunavirus VP4B</taxon>
    </lineage>
</organism>